<evidence type="ECO:0000313" key="2">
    <source>
        <dbReference type="EMBL" id="OQR82804.1"/>
    </source>
</evidence>
<accession>A0A1V9YAS5</accession>
<feature type="chain" id="PRO_5010743565" description="Secreted protein" evidence="1">
    <location>
        <begin position="19"/>
        <end position="81"/>
    </location>
</feature>
<keyword evidence="3" id="KW-1185">Reference proteome</keyword>
<sequence length="81" mass="8618">MRLIWLLLLALAASPFTAAPQLDASLAQLPPRSAPSLYPSLRITKELGRLAINVGYDALTAASPWTNIAAIVTFAVVLSML</sequence>
<dbReference type="Proteomes" id="UP000243579">
    <property type="component" value="Unassembled WGS sequence"/>
</dbReference>
<reference evidence="2 3" key="1">
    <citation type="journal article" date="2014" name="Genome Biol. Evol.">
        <title>The secreted proteins of Achlya hypogyna and Thraustotheca clavata identify the ancestral oomycete secretome and reveal gene acquisitions by horizontal gene transfer.</title>
        <authorList>
            <person name="Misner I."/>
            <person name="Blouin N."/>
            <person name="Leonard G."/>
            <person name="Richards T.A."/>
            <person name="Lane C.E."/>
        </authorList>
    </citation>
    <scope>NUCLEOTIDE SEQUENCE [LARGE SCALE GENOMIC DNA]</scope>
    <source>
        <strain evidence="2 3">ATCC 48635</strain>
    </source>
</reference>
<keyword evidence="1" id="KW-0732">Signal</keyword>
<protein>
    <recommendedName>
        <fullName evidence="4">Secreted protein</fullName>
    </recommendedName>
</protein>
<dbReference type="EMBL" id="JNBR01002418">
    <property type="protein sequence ID" value="OQR82804.1"/>
    <property type="molecule type" value="Genomic_DNA"/>
</dbReference>
<name>A0A1V9YAS5_ACHHY</name>
<evidence type="ECO:0000256" key="1">
    <source>
        <dbReference type="SAM" id="SignalP"/>
    </source>
</evidence>
<dbReference type="OrthoDB" id="10399631at2759"/>
<organism evidence="2 3">
    <name type="scientific">Achlya hypogyna</name>
    <name type="common">Oomycete</name>
    <name type="synonym">Protoachlya hypogyna</name>
    <dbReference type="NCBI Taxonomy" id="1202772"/>
    <lineage>
        <taxon>Eukaryota</taxon>
        <taxon>Sar</taxon>
        <taxon>Stramenopiles</taxon>
        <taxon>Oomycota</taxon>
        <taxon>Saprolegniomycetes</taxon>
        <taxon>Saprolegniales</taxon>
        <taxon>Achlyaceae</taxon>
        <taxon>Achlya</taxon>
    </lineage>
</organism>
<dbReference type="AlphaFoldDB" id="A0A1V9YAS5"/>
<gene>
    <name evidence="2" type="ORF">ACHHYP_15504</name>
</gene>
<evidence type="ECO:0000313" key="3">
    <source>
        <dbReference type="Proteomes" id="UP000243579"/>
    </source>
</evidence>
<evidence type="ECO:0008006" key="4">
    <source>
        <dbReference type="Google" id="ProtNLM"/>
    </source>
</evidence>
<comment type="caution">
    <text evidence="2">The sequence shown here is derived from an EMBL/GenBank/DDBJ whole genome shotgun (WGS) entry which is preliminary data.</text>
</comment>
<proteinExistence type="predicted"/>
<feature type="signal peptide" evidence="1">
    <location>
        <begin position="1"/>
        <end position="18"/>
    </location>
</feature>